<feature type="non-terminal residue" evidence="3">
    <location>
        <position position="1"/>
    </location>
</feature>
<reference evidence="3 4" key="1">
    <citation type="submission" date="2023-04" db="EMBL/GenBank/DDBJ databases">
        <title>Genome of Basidiobolus ranarum AG-B5.</title>
        <authorList>
            <person name="Stajich J.E."/>
            <person name="Carter-House D."/>
            <person name="Gryganskyi A."/>
        </authorList>
    </citation>
    <scope>NUCLEOTIDE SEQUENCE [LARGE SCALE GENOMIC DNA]</scope>
    <source>
        <strain evidence="3 4">AG-B5</strain>
    </source>
</reference>
<evidence type="ECO:0000256" key="2">
    <source>
        <dbReference type="SAM" id="MobiDB-lite"/>
    </source>
</evidence>
<evidence type="ECO:0000256" key="1">
    <source>
        <dbReference type="SAM" id="Coils"/>
    </source>
</evidence>
<keyword evidence="4" id="KW-1185">Reference proteome</keyword>
<dbReference type="EMBL" id="JASJQH010008417">
    <property type="protein sequence ID" value="KAK9692840.1"/>
    <property type="molecule type" value="Genomic_DNA"/>
</dbReference>
<evidence type="ECO:0000313" key="3">
    <source>
        <dbReference type="EMBL" id="KAK9692840.1"/>
    </source>
</evidence>
<name>A0ABR2VPU4_9FUNG</name>
<comment type="caution">
    <text evidence="3">The sequence shown here is derived from an EMBL/GenBank/DDBJ whole genome shotgun (WGS) entry which is preliminary data.</text>
</comment>
<keyword evidence="1" id="KW-0175">Coiled coil</keyword>
<proteinExistence type="predicted"/>
<feature type="region of interest" description="Disordered" evidence="2">
    <location>
        <begin position="453"/>
        <end position="478"/>
    </location>
</feature>
<organism evidence="3 4">
    <name type="scientific">Basidiobolus ranarum</name>
    <dbReference type="NCBI Taxonomy" id="34480"/>
    <lineage>
        <taxon>Eukaryota</taxon>
        <taxon>Fungi</taxon>
        <taxon>Fungi incertae sedis</taxon>
        <taxon>Zoopagomycota</taxon>
        <taxon>Entomophthoromycotina</taxon>
        <taxon>Basidiobolomycetes</taxon>
        <taxon>Basidiobolales</taxon>
        <taxon>Basidiobolaceae</taxon>
        <taxon>Basidiobolus</taxon>
    </lineage>
</organism>
<accession>A0ABR2VPU4</accession>
<protein>
    <submittedName>
        <fullName evidence="3">Uncharacterized protein</fullName>
    </submittedName>
</protein>
<feature type="compositionally biased region" description="Acidic residues" evidence="2">
    <location>
        <begin position="456"/>
        <end position="469"/>
    </location>
</feature>
<feature type="coiled-coil region" evidence="1">
    <location>
        <begin position="392"/>
        <end position="419"/>
    </location>
</feature>
<feature type="region of interest" description="Disordered" evidence="2">
    <location>
        <begin position="218"/>
        <end position="244"/>
    </location>
</feature>
<sequence length="478" mass="54035">NRGNVTRDHLRFSNKEDEVLQNKLKHILSQLESFSTRVETGLSKLETEFESRVAEIVAEIEAIKQIWQTESQPTTQGRLEKAANKEFKKRIKRVESLVSSTRSWSISHLKTLITPEIFVDLLVPTLEVQMMDTEYRETTTVEKLLRKHHSVINDVTSRRQEVWNEFVRGVNVGRNVLGSVLGKLFLKEGQREIEDRVAAHKGKWLLEQIEDELPEVVESKKKNKKSKKVGSENGSPTDEVPSKPIETNFAKKVVTSPVMSVPKLELDVDAETVSSISVDSMPHTPVDAKTQINVQEVIKATENVPVLPEEVNRILTKSTSENSDGELSSMSQSDLISLVMGLRQENSSLTSTLVTIKGEFTALSSQFATLAQTLRHQEEYVQTKEQEYLKSISLKEAEMENARRYVAAMEQRINVLEREHPVNQSNNSRPSTPALVAEISRLAYKPSTSNLRNEIDLSDEEDFEFDGVEVPEQKGIEA</sequence>
<gene>
    <name evidence="3" type="ORF">K7432_014168</name>
</gene>
<dbReference type="Proteomes" id="UP001479436">
    <property type="component" value="Unassembled WGS sequence"/>
</dbReference>
<evidence type="ECO:0000313" key="4">
    <source>
        <dbReference type="Proteomes" id="UP001479436"/>
    </source>
</evidence>